<proteinExistence type="inferred from homology"/>
<feature type="domain" description="Na+/H+ antiporter MnhB subunit-related protein" evidence="8">
    <location>
        <begin position="105"/>
        <end position="224"/>
    </location>
</feature>
<dbReference type="EMBL" id="OBDZ01000022">
    <property type="protein sequence ID" value="SNY37664.1"/>
    <property type="molecule type" value="Genomic_DNA"/>
</dbReference>
<evidence type="ECO:0000256" key="2">
    <source>
        <dbReference type="ARBA" id="ARBA00009425"/>
    </source>
</evidence>
<evidence type="ECO:0000313" key="11">
    <source>
        <dbReference type="Proteomes" id="UP000219573"/>
    </source>
</evidence>
<evidence type="ECO:0000256" key="7">
    <source>
        <dbReference type="SAM" id="Phobius"/>
    </source>
</evidence>
<keyword evidence="6 7" id="KW-0472">Membrane</keyword>
<dbReference type="PANTHER" id="PTHR33932:SF4">
    <property type="entry name" value="NA(+)_H(+) ANTIPORTER SUBUNIT B"/>
    <property type="match status" value="1"/>
</dbReference>
<dbReference type="NCBIfam" id="NF006248">
    <property type="entry name" value="PRK08386.1"/>
    <property type="match status" value="1"/>
</dbReference>
<dbReference type="PANTHER" id="PTHR33932">
    <property type="entry name" value="NA(+)/H(+) ANTIPORTER SUBUNIT B"/>
    <property type="match status" value="1"/>
</dbReference>
<keyword evidence="11" id="KW-1185">Reference proteome</keyword>
<dbReference type="OrthoDB" id="9798859at2"/>
<keyword evidence="3" id="KW-1003">Cell membrane</keyword>
<protein>
    <submittedName>
        <fullName evidence="10">Multicomponent Na+:H+ antiporter subunit B</fullName>
    </submittedName>
</protein>
<dbReference type="STRING" id="1413210.U472_12055"/>
<reference evidence="11" key="1">
    <citation type="submission" date="2017-09" db="EMBL/GenBank/DDBJ databases">
        <authorList>
            <person name="Varghese N."/>
            <person name="Submissions S."/>
        </authorList>
    </citation>
    <scope>NUCLEOTIDE SEQUENCE [LARGE SCALE GENOMIC DNA]</scope>
    <source>
        <strain evidence="11">MSL47</strain>
    </source>
</reference>
<feature type="transmembrane region" description="Helical" evidence="7">
    <location>
        <begin position="203"/>
        <end position="228"/>
    </location>
</feature>
<dbReference type="InterPro" id="IPR046806">
    <property type="entry name" value="MrpA_C/MbhE"/>
</dbReference>
<evidence type="ECO:0000256" key="4">
    <source>
        <dbReference type="ARBA" id="ARBA00022692"/>
    </source>
</evidence>
<feature type="transmembrane region" description="Helical" evidence="7">
    <location>
        <begin position="107"/>
        <end position="125"/>
    </location>
</feature>
<feature type="transmembrane region" description="Helical" evidence="7">
    <location>
        <begin position="5"/>
        <end position="25"/>
    </location>
</feature>
<evidence type="ECO:0000259" key="8">
    <source>
        <dbReference type="Pfam" id="PF04039"/>
    </source>
</evidence>
<accession>A0A285HPS7</accession>
<organism evidence="10 11">
    <name type="scientific">Orenia metallireducens</name>
    <dbReference type="NCBI Taxonomy" id="1413210"/>
    <lineage>
        <taxon>Bacteria</taxon>
        <taxon>Bacillati</taxon>
        <taxon>Bacillota</taxon>
        <taxon>Clostridia</taxon>
        <taxon>Halanaerobiales</taxon>
        <taxon>Halobacteroidaceae</taxon>
        <taxon>Orenia</taxon>
    </lineage>
</organism>
<sequence>MRRIYILALILILASLLFFTFYDLLHPTEFETDKTQISDYYIEHGVKETGAINLVTAILFDYRAFDTLGEATVIFIAVSAISLLATKERVLVSNTNFSPIVYQGISFIIPFLYILAFYLIFYGHLSPGGGFTGGVVIATTFVLLKMTFGIRYSREEKSLQRRSLIESCGAIGFIIVGILGIVRGDSFLANGQAGFDLGVAGQLLSAGIIPILNLFTGIKVGSGLAIIFHRLVREE</sequence>
<evidence type="ECO:0000313" key="10">
    <source>
        <dbReference type="EMBL" id="SNY37664.1"/>
    </source>
</evidence>
<dbReference type="Proteomes" id="UP000219573">
    <property type="component" value="Unassembled WGS sequence"/>
</dbReference>
<gene>
    <name evidence="10" type="ORF">SAMN06265827_12253</name>
</gene>
<evidence type="ECO:0000256" key="6">
    <source>
        <dbReference type="ARBA" id="ARBA00023136"/>
    </source>
</evidence>
<evidence type="ECO:0000259" key="9">
    <source>
        <dbReference type="Pfam" id="PF20501"/>
    </source>
</evidence>
<dbReference type="GO" id="GO:0005886">
    <property type="term" value="C:plasma membrane"/>
    <property type="evidence" value="ECO:0007669"/>
    <property type="project" value="UniProtKB-SubCell"/>
</dbReference>
<keyword evidence="4 7" id="KW-0812">Transmembrane</keyword>
<feature type="domain" description="MrpA C-terminal/MbhE" evidence="9">
    <location>
        <begin position="32"/>
        <end position="84"/>
    </location>
</feature>
<dbReference type="Pfam" id="PF04039">
    <property type="entry name" value="MnhB"/>
    <property type="match status" value="1"/>
</dbReference>
<evidence type="ECO:0000256" key="5">
    <source>
        <dbReference type="ARBA" id="ARBA00022989"/>
    </source>
</evidence>
<comment type="subcellular location">
    <subcellularLocation>
        <location evidence="1">Cell membrane</location>
        <topology evidence="1">Multi-pass membrane protein</topology>
    </subcellularLocation>
</comment>
<dbReference type="InterPro" id="IPR007182">
    <property type="entry name" value="MnhB"/>
</dbReference>
<feature type="transmembrane region" description="Helical" evidence="7">
    <location>
        <begin position="131"/>
        <end position="152"/>
    </location>
</feature>
<feature type="transmembrane region" description="Helical" evidence="7">
    <location>
        <begin position="164"/>
        <end position="183"/>
    </location>
</feature>
<dbReference type="RefSeq" id="WP_097018742.1">
    <property type="nucleotide sequence ID" value="NZ_OBDZ01000022.1"/>
</dbReference>
<comment type="similarity">
    <text evidence="2">Belongs to the CPA3 antiporters (TC 2.A.63) subunit B family.</text>
</comment>
<evidence type="ECO:0000256" key="3">
    <source>
        <dbReference type="ARBA" id="ARBA00022475"/>
    </source>
</evidence>
<feature type="transmembrane region" description="Helical" evidence="7">
    <location>
        <begin position="68"/>
        <end position="86"/>
    </location>
</feature>
<dbReference type="InterPro" id="IPR050622">
    <property type="entry name" value="CPA3_antiporter_subunitB"/>
</dbReference>
<keyword evidence="5 7" id="KW-1133">Transmembrane helix</keyword>
<dbReference type="Pfam" id="PF20501">
    <property type="entry name" value="MbhE"/>
    <property type="match status" value="1"/>
</dbReference>
<evidence type="ECO:0000256" key="1">
    <source>
        <dbReference type="ARBA" id="ARBA00004651"/>
    </source>
</evidence>
<dbReference type="AlphaFoldDB" id="A0A285HPS7"/>
<name>A0A285HPS7_9FIRM</name>